<reference evidence="4 5" key="1">
    <citation type="submission" date="2024-09" db="EMBL/GenBank/DDBJ databases">
        <authorList>
            <consortium name="All-Russian atlas of soil microorganisms"/>
            <consortium name="as a basis for the search for new antimicrobial producers and enzymes with unique properties"/>
            <person name="Sokolova E.A."/>
            <person name="Voronina E.N."/>
        </authorList>
    </citation>
    <scope>NUCLEOTIDE SEQUENCE [LARGE SCALE GENOMIC DNA]</scope>
    <source>
        <strain evidence="4 5">AF-22b-331.1</strain>
    </source>
</reference>
<evidence type="ECO:0000256" key="1">
    <source>
        <dbReference type="ARBA" id="ARBA00022729"/>
    </source>
</evidence>
<dbReference type="Pfam" id="PF13018">
    <property type="entry name" value="ESPR"/>
    <property type="match status" value="1"/>
</dbReference>
<dbReference type="InterPro" id="IPR024973">
    <property type="entry name" value="ESPR"/>
</dbReference>
<proteinExistence type="predicted"/>
<dbReference type="Proteomes" id="UP001605261">
    <property type="component" value="Unassembled WGS sequence"/>
</dbReference>
<evidence type="ECO:0000313" key="4">
    <source>
        <dbReference type="EMBL" id="MFG6110070.1"/>
    </source>
</evidence>
<gene>
    <name evidence="4" type="ORF">ACEU0G_004096</name>
</gene>
<dbReference type="InterPro" id="IPR030895">
    <property type="entry name" value="T5SS_PEPC_rpt"/>
</dbReference>
<protein>
    <submittedName>
        <fullName evidence="4">Autotransporter domain-containing protein</fullName>
    </submittedName>
</protein>
<dbReference type="Pfam" id="PF03797">
    <property type="entry name" value="Autotransporter"/>
    <property type="match status" value="1"/>
</dbReference>
<dbReference type="NCBIfam" id="TIGR04393">
    <property type="entry name" value="rpt_T5SS_PEPC"/>
    <property type="match status" value="3"/>
</dbReference>
<keyword evidence="2" id="KW-0843">Virulence</keyword>
<dbReference type="PROSITE" id="PS51208">
    <property type="entry name" value="AUTOTRANSPORTER"/>
    <property type="match status" value="1"/>
</dbReference>
<evidence type="ECO:0000256" key="2">
    <source>
        <dbReference type="ARBA" id="ARBA00023026"/>
    </source>
</evidence>
<dbReference type="NCBIfam" id="TIGR01414">
    <property type="entry name" value="autotrans_barl"/>
    <property type="match status" value="1"/>
</dbReference>
<evidence type="ECO:0000259" key="3">
    <source>
        <dbReference type="PROSITE" id="PS51208"/>
    </source>
</evidence>
<dbReference type="Pfam" id="PF12951">
    <property type="entry name" value="PATR"/>
    <property type="match status" value="3"/>
</dbReference>
<dbReference type="InterPro" id="IPR006315">
    <property type="entry name" value="OM_autotransptr_brl_dom"/>
</dbReference>
<name>A0ABW7CYN9_9GAMM</name>
<keyword evidence="5" id="KW-1185">Reference proteome</keyword>
<organism evidence="4 5">
    <name type="scientific">Stenotrophomonas nematodicola</name>
    <dbReference type="NCBI Taxonomy" id="2656746"/>
    <lineage>
        <taxon>Bacteria</taxon>
        <taxon>Pseudomonadati</taxon>
        <taxon>Pseudomonadota</taxon>
        <taxon>Gammaproteobacteria</taxon>
        <taxon>Lysobacterales</taxon>
        <taxon>Lysobacteraceae</taxon>
        <taxon>Stenotrophomonas</taxon>
    </lineage>
</organism>
<dbReference type="Gene3D" id="2.40.128.130">
    <property type="entry name" value="Autotransporter beta-domain"/>
    <property type="match status" value="1"/>
</dbReference>
<dbReference type="SUPFAM" id="SSF103515">
    <property type="entry name" value="Autotransporter"/>
    <property type="match status" value="1"/>
</dbReference>
<feature type="domain" description="Autotransporter" evidence="3">
    <location>
        <begin position="897"/>
        <end position="1176"/>
    </location>
</feature>
<dbReference type="InterPro" id="IPR013425">
    <property type="entry name" value="Autotrns_rpt"/>
</dbReference>
<dbReference type="InterPro" id="IPR036709">
    <property type="entry name" value="Autotransporte_beta_dom_sf"/>
</dbReference>
<accession>A0ABW7CYN9</accession>
<dbReference type="InterPro" id="IPR011050">
    <property type="entry name" value="Pectin_lyase_fold/virulence"/>
</dbReference>
<comment type="caution">
    <text evidence="4">The sequence shown here is derived from an EMBL/GenBank/DDBJ whole genome shotgun (WGS) entry which is preliminary data.</text>
</comment>
<dbReference type="NCBIfam" id="TIGR02601">
    <property type="entry name" value="autotrns_rpt"/>
    <property type="match status" value="2"/>
</dbReference>
<dbReference type="RefSeq" id="WP_394163843.1">
    <property type="nucleotide sequence ID" value="NZ_JBHGCJ010000009.1"/>
</dbReference>
<sequence>MNHVYRVVFNHALKCVQVVSEFARGGRAPARAGARRAPRLAPLFSGIALACAAPAAMAGVNGWNEWRASIDNNWGTGGNWEFGEPTAGSVAAYIDGSRTAVVSQPGEQTDHLHVGYASRGDLSVLGGGTLTSGTIFVGTGDGGTAATADGRVLISGAGSTWTSLTTLGVGHLGRGLVDIDNGGTLSIGLDSYIGAGISGVGAINVSGAQSLFRTDRNLLLGNQGNGKVRILDGAQMTSLAGFVGNTDTGVGLAEISGTGSRWVNTDVLNIGQLGKGTVRVEDGASVEVGGALYIGNQALSASNRSRGDLLVSGTDARFVQTGSVAVIGNAGVGAIEVSDGGAVSLGATTFGLAGSGVGTAWVTGTGSRLEVASLRIGVDGWGRVDIADSATATVRGNILLGSNASGVGTLVVGPQAVLAVGGALPASITTGNGTGTLELGGGTLRANSVLRVDSNVLLAADSTVETVNNVLMQRAISGTGQLRKTGAGSLTVSADSSGWSGGTLVDAGTLAVYGSKALGTGLVALADATRLELGDTVVLDNSVQLRGEVAVSVGTGSSATLAGGLSAGSGGVLVKTDGGQLVLAGSAYSGATRVDDGRVLATGNALPTGNIAIGSTGTFQIDTTRVLQYAGQLSGTGTFAQGRHWLTLSGDSSAFAGTTVVDQGRLMVDGALGGQVNLDNGAYLAGSGRVGSVHLRSGSVLDPGPNSAVGRLTITGDLVFDPSATYRVHVAADGSSDHVDVAGVATLGGAGTVAVAADGDWKVSTRYTVLSAGDGVAGTFGGVTSNFAFLDPSLAYDANNVYLTMARNDVSMPDVQLAFPDVVVNDNQKAVAGAVEALGEGNAVYDAVVRLEIPQVVPAFDSLSGEVHSATRGALLQNRFLHDGIDRHLDGRAISGGIAPGVRVWLAGSGGQLHTDATAANVGTRTQQHGLMAGAGWQVGESLQLGVAAGQQQLDTRLRERDARAETDATEYGVYADYGWQGLRLRGGVTRADYRTDSMRTAQIGTTFAESLSAREDATATTAFVRAGWTFGGPRLQLTPEIELAQVRLESDGSQEHGGHSALQIASADSRYHTGLAALKADWDISGGLQDKAVVTARVGWQYADGDRLPTTTARFVEGAQEFGIAGAPLARSSVLAQLGIAVSPSANSRVSLQVQGRDGDGQRDMGAQLDWSVGF</sequence>
<dbReference type="InterPro" id="IPR005546">
    <property type="entry name" value="Autotransporte_beta"/>
</dbReference>
<keyword evidence="1" id="KW-0732">Signal</keyword>
<dbReference type="EMBL" id="JBHGCJ010000009">
    <property type="protein sequence ID" value="MFG6110070.1"/>
    <property type="molecule type" value="Genomic_DNA"/>
</dbReference>
<dbReference type="SUPFAM" id="SSF51126">
    <property type="entry name" value="Pectin lyase-like"/>
    <property type="match status" value="1"/>
</dbReference>
<dbReference type="SMART" id="SM00869">
    <property type="entry name" value="Autotransporter"/>
    <property type="match status" value="1"/>
</dbReference>
<evidence type="ECO:0000313" key="5">
    <source>
        <dbReference type="Proteomes" id="UP001605261"/>
    </source>
</evidence>